<evidence type="ECO:0000313" key="1">
    <source>
        <dbReference type="Proteomes" id="UP000887579"/>
    </source>
</evidence>
<reference evidence="2" key="1">
    <citation type="submission" date="2022-11" db="UniProtKB">
        <authorList>
            <consortium name="WormBaseParasite"/>
        </authorList>
    </citation>
    <scope>IDENTIFICATION</scope>
</reference>
<protein>
    <submittedName>
        <fullName evidence="2">Transmembrane protein 50A</fullName>
    </submittedName>
</protein>
<sequence length="155" mass="17294">MSAWVDAFPLLGHVDWENNRNKVAAIGSGVLFFGAVWLMIDTSVSYTPTGHWSNAYFLLTLAGTVAMFMINSVSNNQVTGQAMEESILGTKGARLWMMVAFFLSFASIVASLWIMFAEFVLVQGNIPNWPGLVIFFHSLFIFFASLLYKFGRSEE</sequence>
<dbReference type="Proteomes" id="UP000887579">
    <property type="component" value="Unplaced"/>
</dbReference>
<accession>A0AC34G319</accession>
<proteinExistence type="predicted"/>
<organism evidence="1 2">
    <name type="scientific">Panagrolaimus sp. ES5</name>
    <dbReference type="NCBI Taxonomy" id="591445"/>
    <lineage>
        <taxon>Eukaryota</taxon>
        <taxon>Metazoa</taxon>
        <taxon>Ecdysozoa</taxon>
        <taxon>Nematoda</taxon>
        <taxon>Chromadorea</taxon>
        <taxon>Rhabditida</taxon>
        <taxon>Tylenchina</taxon>
        <taxon>Panagrolaimomorpha</taxon>
        <taxon>Panagrolaimoidea</taxon>
        <taxon>Panagrolaimidae</taxon>
        <taxon>Panagrolaimus</taxon>
    </lineage>
</organism>
<name>A0AC34G319_9BILA</name>
<evidence type="ECO:0000313" key="2">
    <source>
        <dbReference type="WBParaSite" id="ES5_v2.g24053.t1"/>
    </source>
</evidence>
<dbReference type="WBParaSite" id="ES5_v2.g24053.t1">
    <property type="protein sequence ID" value="ES5_v2.g24053.t1"/>
    <property type="gene ID" value="ES5_v2.g24053"/>
</dbReference>